<proteinExistence type="inferred from homology"/>
<dbReference type="PANTHER" id="PTHR28235:SF1">
    <property type="entry name" value="SMALL RIBOSOMAL SUBUNIT PROTEIN MS41"/>
    <property type="match status" value="1"/>
</dbReference>
<keyword evidence="3" id="KW-0496">Mitochondrion</keyword>
<dbReference type="SMART" id="SM01238">
    <property type="entry name" value="IGR"/>
    <property type="match status" value="1"/>
</dbReference>
<dbReference type="EMBL" id="JANBUL010000095">
    <property type="protein sequence ID" value="KAJ2781707.1"/>
    <property type="molecule type" value="Genomic_DNA"/>
</dbReference>
<accession>A0A9W8HGT8</accession>
<comment type="similarity">
    <text evidence="2">Belongs to the mitochondrion-specific ribosomal protein mS41 family.</text>
</comment>
<feature type="chain" id="PRO_5040885916" description="Small ribosomal subunit protein mS41" evidence="5">
    <location>
        <begin position="19"/>
        <end position="143"/>
    </location>
</feature>
<keyword evidence="8" id="KW-1185">Reference proteome</keyword>
<dbReference type="AlphaFoldDB" id="A0A9W8HGT8"/>
<evidence type="ECO:0000256" key="1">
    <source>
        <dbReference type="ARBA" id="ARBA00004173"/>
    </source>
</evidence>
<dbReference type="InterPro" id="IPR039603">
    <property type="entry name" value="Ribosomal_mS41"/>
</dbReference>
<evidence type="ECO:0000256" key="4">
    <source>
        <dbReference type="ARBA" id="ARBA00035129"/>
    </source>
</evidence>
<protein>
    <recommendedName>
        <fullName evidence="4">Small ribosomal subunit protein mS41</fullName>
    </recommendedName>
</protein>
<feature type="domain" description="Small ribosomal subunit protein mS41 SAM" evidence="6">
    <location>
        <begin position="55"/>
        <end position="111"/>
    </location>
</feature>
<dbReference type="InterPro" id="IPR019083">
    <property type="entry name" value="SAM_Ribosomal_mS41"/>
</dbReference>
<evidence type="ECO:0000256" key="3">
    <source>
        <dbReference type="ARBA" id="ARBA00023128"/>
    </source>
</evidence>
<comment type="caution">
    <text evidence="7">The sequence shown here is derived from an EMBL/GenBank/DDBJ whole genome shotgun (WGS) entry which is preliminary data.</text>
</comment>
<feature type="signal peptide" evidence="5">
    <location>
        <begin position="1"/>
        <end position="18"/>
    </location>
</feature>
<comment type="subcellular location">
    <subcellularLocation>
        <location evidence="1">Mitochondrion</location>
    </subcellularLocation>
</comment>
<evidence type="ECO:0000256" key="5">
    <source>
        <dbReference type="SAM" id="SignalP"/>
    </source>
</evidence>
<gene>
    <name evidence="7" type="ORF">H4R18_002712</name>
</gene>
<evidence type="ECO:0000313" key="8">
    <source>
        <dbReference type="Proteomes" id="UP001140217"/>
    </source>
</evidence>
<evidence type="ECO:0000256" key="2">
    <source>
        <dbReference type="ARBA" id="ARBA00010492"/>
    </source>
</evidence>
<evidence type="ECO:0000259" key="6">
    <source>
        <dbReference type="SMART" id="SM01238"/>
    </source>
</evidence>
<dbReference type="Proteomes" id="UP001140217">
    <property type="component" value="Unassembled WGS sequence"/>
</dbReference>
<reference evidence="7" key="1">
    <citation type="submission" date="2022-07" db="EMBL/GenBank/DDBJ databases">
        <title>Phylogenomic reconstructions and comparative analyses of Kickxellomycotina fungi.</title>
        <authorList>
            <person name="Reynolds N.K."/>
            <person name="Stajich J.E."/>
            <person name="Barry K."/>
            <person name="Grigoriev I.V."/>
            <person name="Crous P."/>
            <person name="Smith M.E."/>
        </authorList>
    </citation>
    <scope>NUCLEOTIDE SEQUENCE</scope>
    <source>
        <strain evidence="7">NBRC 105414</strain>
    </source>
</reference>
<organism evidence="7 8">
    <name type="scientific">Coemansia javaensis</name>
    <dbReference type="NCBI Taxonomy" id="2761396"/>
    <lineage>
        <taxon>Eukaryota</taxon>
        <taxon>Fungi</taxon>
        <taxon>Fungi incertae sedis</taxon>
        <taxon>Zoopagomycota</taxon>
        <taxon>Kickxellomycotina</taxon>
        <taxon>Kickxellomycetes</taxon>
        <taxon>Kickxellales</taxon>
        <taxon>Kickxellaceae</taxon>
        <taxon>Coemansia</taxon>
    </lineage>
</organism>
<sequence>MLARLAAAPVARLALARAASTDSAALGRAVTAAALQSKDTGRLAVPTPRGKVDSPAAFLQTIGRGCEKVAEKFRDWDHLFRADSAAMKHDLAIGPKQRKWILMWTNKFRLGIDPYFIPTSKKHAMKRSERLARIKRRRAVKKK</sequence>
<dbReference type="Pfam" id="PF09597">
    <property type="entry name" value="SAM_Ribosomal_mS41"/>
    <property type="match status" value="1"/>
</dbReference>
<dbReference type="PANTHER" id="PTHR28235">
    <property type="entry name" value="PROTEIN FYV4, MITOCHONDRIAL"/>
    <property type="match status" value="1"/>
</dbReference>
<dbReference type="GO" id="GO:0005739">
    <property type="term" value="C:mitochondrion"/>
    <property type="evidence" value="ECO:0007669"/>
    <property type="project" value="UniProtKB-SubCell"/>
</dbReference>
<keyword evidence="5" id="KW-0732">Signal</keyword>
<dbReference type="OrthoDB" id="18595at2759"/>
<evidence type="ECO:0000313" key="7">
    <source>
        <dbReference type="EMBL" id="KAJ2781707.1"/>
    </source>
</evidence>
<name>A0A9W8HGT8_9FUNG</name>